<accession>E4XGG9</accession>
<protein>
    <submittedName>
        <fullName evidence="1">Uncharacterized protein</fullName>
    </submittedName>
</protein>
<dbReference type="OrthoDB" id="10389045at2759"/>
<sequence length="274" mass="32026">MFSYEGAIARLEWVKEVNSLWSRGLLQPEKILHIDYLQYLKSLLEKDRFERESERSLQRHLEVTFAFLPYPVIRSLTKKLIQKKVKRSGKENSVDLERFQLFPTINLTNLIGCLEKFKNRKLKKSATFTKKVHLRRIHGRLFGMSEVGAGLFSLKIGKKWYLFSESRKFGPCPCLRSSTIFATKSYVLDIFKEKIHVFSRNDEQIVSIWEVPVGWLIHRVVDALDTNVVNILILRDGVRRTMTFDLTRKIHPDETSNVANSTLSWVLKGQIKIK</sequence>
<evidence type="ECO:0000313" key="1">
    <source>
        <dbReference type="EMBL" id="CBY09767.1"/>
    </source>
</evidence>
<dbReference type="InParanoid" id="E4XGG9"/>
<gene>
    <name evidence="1" type="ORF">GSOID_T00010580001</name>
</gene>
<evidence type="ECO:0000313" key="2">
    <source>
        <dbReference type="Proteomes" id="UP000001307"/>
    </source>
</evidence>
<reference evidence="1 2" key="1">
    <citation type="journal article" date="2010" name="Science">
        <title>Plasticity of animal genome architecture unmasked by rapid evolution of a pelagic tunicate.</title>
        <authorList>
            <person name="Denoeud F."/>
            <person name="Henriet S."/>
            <person name="Mungpakdee S."/>
            <person name="Aury J.M."/>
            <person name="Da Silva C."/>
            <person name="Brinkmann H."/>
            <person name="Mikhaleva J."/>
            <person name="Olsen L.C."/>
            <person name="Jubin C."/>
            <person name="Canestro C."/>
            <person name="Bouquet J.M."/>
            <person name="Danks G."/>
            <person name="Poulain J."/>
            <person name="Campsteijn C."/>
            <person name="Adamski M."/>
            <person name="Cross I."/>
            <person name="Yadetie F."/>
            <person name="Muffato M."/>
            <person name="Louis A."/>
            <person name="Butcher S."/>
            <person name="Tsagkogeorga G."/>
            <person name="Konrad A."/>
            <person name="Singh S."/>
            <person name="Jensen M.F."/>
            <person name="Cong E.H."/>
            <person name="Eikeseth-Otteraa H."/>
            <person name="Noel B."/>
            <person name="Anthouard V."/>
            <person name="Porcel B.M."/>
            <person name="Kachouri-Lafond R."/>
            <person name="Nishino A."/>
            <person name="Ugolini M."/>
            <person name="Chourrout P."/>
            <person name="Nishida H."/>
            <person name="Aasland R."/>
            <person name="Huzurbazar S."/>
            <person name="Westhof E."/>
            <person name="Delsuc F."/>
            <person name="Lehrach H."/>
            <person name="Reinhardt R."/>
            <person name="Weissenbach J."/>
            <person name="Roy S.W."/>
            <person name="Artiguenave F."/>
            <person name="Postlethwait J.H."/>
            <person name="Manak J.R."/>
            <person name="Thompson E.M."/>
            <person name="Jaillon O."/>
            <person name="Du Pasquier L."/>
            <person name="Boudinot P."/>
            <person name="Liberles D.A."/>
            <person name="Volff J.N."/>
            <person name="Philippe H."/>
            <person name="Lenhard B."/>
            <person name="Roest Crollius H."/>
            <person name="Wincker P."/>
            <person name="Chourrout D."/>
        </authorList>
    </citation>
    <scope>NUCLEOTIDE SEQUENCE [LARGE SCALE GENOMIC DNA]</scope>
</reference>
<organism evidence="1 2">
    <name type="scientific">Oikopleura dioica</name>
    <name type="common">Tunicate</name>
    <dbReference type="NCBI Taxonomy" id="34765"/>
    <lineage>
        <taxon>Eukaryota</taxon>
        <taxon>Metazoa</taxon>
        <taxon>Chordata</taxon>
        <taxon>Tunicata</taxon>
        <taxon>Appendicularia</taxon>
        <taxon>Copelata</taxon>
        <taxon>Oikopleuridae</taxon>
        <taxon>Oikopleura</taxon>
    </lineage>
</organism>
<keyword evidence="2" id="KW-1185">Reference proteome</keyword>
<name>E4XGG9_OIKDI</name>
<dbReference type="Proteomes" id="UP000001307">
    <property type="component" value="Unassembled WGS sequence"/>
</dbReference>
<dbReference type="EMBL" id="FN653048">
    <property type="protein sequence ID" value="CBY09767.1"/>
    <property type="molecule type" value="Genomic_DNA"/>
</dbReference>
<dbReference type="AlphaFoldDB" id="E4XGG9"/>
<proteinExistence type="predicted"/>